<dbReference type="GO" id="GO:0022857">
    <property type="term" value="F:transmembrane transporter activity"/>
    <property type="evidence" value="ECO:0007669"/>
    <property type="project" value="InterPro"/>
</dbReference>
<keyword evidence="2 6" id="KW-0812">Transmembrane</keyword>
<dbReference type="AlphaFoldDB" id="A0A2S5BI05"/>
<evidence type="ECO:0000256" key="2">
    <source>
        <dbReference type="ARBA" id="ARBA00022692"/>
    </source>
</evidence>
<dbReference type="Pfam" id="PF00083">
    <property type="entry name" value="Sugar_tr"/>
    <property type="match status" value="2"/>
</dbReference>
<dbReference type="OrthoDB" id="2153661at2759"/>
<feature type="transmembrane region" description="Helical" evidence="6">
    <location>
        <begin position="209"/>
        <end position="227"/>
    </location>
</feature>
<gene>
    <name evidence="7" type="ORF">BMF94_0582</name>
</gene>
<dbReference type="SUPFAM" id="SSF103473">
    <property type="entry name" value="MFS general substrate transporter"/>
    <property type="match status" value="1"/>
</dbReference>
<feature type="transmembrane region" description="Helical" evidence="6">
    <location>
        <begin position="185"/>
        <end position="203"/>
    </location>
</feature>
<dbReference type="Proteomes" id="UP000237144">
    <property type="component" value="Unassembled WGS sequence"/>
</dbReference>
<reference evidence="7 8" key="1">
    <citation type="journal article" date="2018" name="Front. Microbiol.">
        <title>Prospects for Fungal Bioremediation of Acidic Radioactive Waste Sites: Characterization and Genome Sequence of Rhodotorula taiwanensis MD1149.</title>
        <authorList>
            <person name="Tkavc R."/>
            <person name="Matrosova V.Y."/>
            <person name="Grichenko O.E."/>
            <person name="Gostincar C."/>
            <person name="Volpe R.P."/>
            <person name="Klimenkova P."/>
            <person name="Gaidamakova E.K."/>
            <person name="Zhou C.E."/>
            <person name="Stewart B.J."/>
            <person name="Lyman M.G."/>
            <person name="Malfatti S.A."/>
            <person name="Rubinfeld B."/>
            <person name="Courtot M."/>
            <person name="Singh J."/>
            <person name="Dalgard C.L."/>
            <person name="Hamilton T."/>
            <person name="Frey K.G."/>
            <person name="Gunde-Cimerman N."/>
            <person name="Dugan L."/>
            <person name="Daly M.J."/>
        </authorList>
    </citation>
    <scope>NUCLEOTIDE SEQUENCE [LARGE SCALE GENOMIC DNA]</scope>
    <source>
        <strain evidence="7 8">MD1149</strain>
    </source>
</reference>
<organism evidence="7 8">
    <name type="scientific">Rhodotorula taiwanensis</name>
    <dbReference type="NCBI Taxonomy" id="741276"/>
    <lineage>
        <taxon>Eukaryota</taxon>
        <taxon>Fungi</taxon>
        <taxon>Dikarya</taxon>
        <taxon>Basidiomycota</taxon>
        <taxon>Pucciniomycotina</taxon>
        <taxon>Microbotryomycetes</taxon>
        <taxon>Sporidiobolales</taxon>
        <taxon>Sporidiobolaceae</taxon>
        <taxon>Rhodotorula</taxon>
    </lineage>
</organism>
<dbReference type="Gene3D" id="1.20.1250.20">
    <property type="entry name" value="MFS general substrate transporter like domains"/>
    <property type="match status" value="1"/>
</dbReference>
<dbReference type="InterPro" id="IPR036259">
    <property type="entry name" value="MFS_trans_sf"/>
</dbReference>
<feature type="transmembrane region" description="Helical" evidence="6">
    <location>
        <begin position="522"/>
        <end position="540"/>
    </location>
</feature>
<evidence type="ECO:0000256" key="6">
    <source>
        <dbReference type="SAM" id="Phobius"/>
    </source>
</evidence>
<keyword evidence="8" id="KW-1185">Reference proteome</keyword>
<proteinExistence type="predicted"/>
<accession>A0A2S5BI05</accession>
<name>A0A2S5BI05_9BASI</name>
<dbReference type="GO" id="GO:0016020">
    <property type="term" value="C:membrane"/>
    <property type="evidence" value="ECO:0007669"/>
    <property type="project" value="UniProtKB-SubCell"/>
</dbReference>
<feature type="compositionally biased region" description="Basic and acidic residues" evidence="5">
    <location>
        <begin position="658"/>
        <end position="676"/>
    </location>
</feature>
<dbReference type="PANTHER" id="PTHR24064">
    <property type="entry name" value="SOLUTE CARRIER FAMILY 22 MEMBER"/>
    <property type="match status" value="1"/>
</dbReference>
<evidence type="ECO:0000313" key="7">
    <source>
        <dbReference type="EMBL" id="POY76385.1"/>
    </source>
</evidence>
<feature type="transmembrane region" description="Helical" evidence="6">
    <location>
        <begin position="429"/>
        <end position="448"/>
    </location>
</feature>
<evidence type="ECO:0000256" key="4">
    <source>
        <dbReference type="ARBA" id="ARBA00023136"/>
    </source>
</evidence>
<feature type="region of interest" description="Disordered" evidence="5">
    <location>
        <begin position="651"/>
        <end position="676"/>
    </location>
</feature>
<feature type="transmembrane region" description="Helical" evidence="6">
    <location>
        <begin position="299"/>
        <end position="317"/>
    </location>
</feature>
<evidence type="ECO:0000256" key="5">
    <source>
        <dbReference type="SAM" id="MobiDB-lite"/>
    </source>
</evidence>
<keyword evidence="4 6" id="KW-0472">Membrane</keyword>
<sequence length="676" mass="76421">MQHNDVYADGPHEIDTHQEKEAFAPTPSGSNSSMTQSNATGVDASLLNASLYPDDSYTPDGTYWADLPRGQRTKFVNKQFNEESAREARYIWDMFKRDPAAPFKAYFRKYVLTGMGLFVEGYVLFSIGNLKSIFASTWPQCWGNKPTVCDANWINAINYTQVCGIIIGQALVGVEGDWIGRKFGLCQDALIMLIGSILLTGVWSNNLNIWIIVYAWVLFVYGVGVGGEYPMTGTRAMETTAFGLEGTRDDRLHRGRNVVGSFLMQGWGQIFNQAILLICLLIFSGGQEKGRYSAKATQATYRVQFGFAVIVHFWLLYHRIFKIKDADTLVAGVKRRQNVSGYDAHSFRLLMSHFWGRLFATAGGWFANDVFFYGTKVFSGLFIKILIPGASTIVTWEWNMLNLACSLVGYYMAFIFIDHKGYGRRNMQMVGFTFDFLIYLFAGIFFHQLQKPGAPVKAFTFMYNFSSFWNQFGPNCVSFLVAAEVFPASVRGTAHGFSAAWGKAGAVIATAAFGYIDNRSKYWFAVPFGALGMFCTYFFLPDTTGLDLREQERYWRCVRAGRAEDYHGVAIHPHHLSWYERVILKRQKHYDPVQDRLDRIEELRVLYEASLIEDAYMNPEAAALDEGVVRYFRSEAPRAVAVDKQAAKMRALAENQPETEKRGVPRPSKLEDTLGL</sequence>
<dbReference type="InterPro" id="IPR005828">
    <property type="entry name" value="MFS_sugar_transport-like"/>
</dbReference>
<protein>
    <submittedName>
        <fullName evidence="7">Inorganic phosphate (Pi) transporter, also low-affinity manganese transporter</fullName>
    </submittedName>
</protein>
<dbReference type="EMBL" id="PJQD01000005">
    <property type="protein sequence ID" value="POY76385.1"/>
    <property type="molecule type" value="Genomic_DNA"/>
</dbReference>
<evidence type="ECO:0000313" key="8">
    <source>
        <dbReference type="Proteomes" id="UP000237144"/>
    </source>
</evidence>
<comment type="subcellular location">
    <subcellularLocation>
        <location evidence="1">Membrane</location>
        <topology evidence="1">Multi-pass membrane protein</topology>
    </subcellularLocation>
</comment>
<evidence type="ECO:0000256" key="3">
    <source>
        <dbReference type="ARBA" id="ARBA00022989"/>
    </source>
</evidence>
<evidence type="ECO:0000256" key="1">
    <source>
        <dbReference type="ARBA" id="ARBA00004141"/>
    </source>
</evidence>
<feature type="transmembrane region" description="Helical" evidence="6">
    <location>
        <begin position="468"/>
        <end position="486"/>
    </location>
</feature>
<feature type="transmembrane region" description="Helical" evidence="6">
    <location>
        <begin position="399"/>
        <end position="417"/>
    </location>
</feature>
<keyword evidence="3 6" id="KW-1133">Transmembrane helix</keyword>
<feature type="transmembrane region" description="Helical" evidence="6">
    <location>
        <begin position="498"/>
        <end position="516"/>
    </location>
</feature>
<feature type="transmembrane region" description="Helical" evidence="6">
    <location>
        <begin position="358"/>
        <end position="387"/>
    </location>
</feature>
<comment type="caution">
    <text evidence="7">The sequence shown here is derived from an EMBL/GenBank/DDBJ whole genome shotgun (WGS) entry which is preliminary data.</text>
</comment>
<feature type="transmembrane region" description="Helical" evidence="6">
    <location>
        <begin position="270"/>
        <end position="287"/>
    </location>
</feature>
<dbReference type="STRING" id="741276.A0A2S5BI05"/>